<dbReference type="Proteomes" id="UP000076532">
    <property type="component" value="Unassembled WGS sequence"/>
</dbReference>
<organism evidence="1 2">
    <name type="scientific">Athelia psychrophila</name>
    <dbReference type="NCBI Taxonomy" id="1759441"/>
    <lineage>
        <taxon>Eukaryota</taxon>
        <taxon>Fungi</taxon>
        <taxon>Dikarya</taxon>
        <taxon>Basidiomycota</taxon>
        <taxon>Agaricomycotina</taxon>
        <taxon>Agaricomycetes</taxon>
        <taxon>Agaricomycetidae</taxon>
        <taxon>Atheliales</taxon>
        <taxon>Atheliaceae</taxon>
        <taxon>Athelia</taxon>
    </lineage>
</organism>
<gene>
    <name evidence="1" type="ORF">FIBSPDRAFT_1035893</name>
</gene>
<protein>
    <submittedName>
        <fullName evidence="1">Uncharacterized protein</fullName>
    </submittedName>
</protein>
<dbReference type="EMBL" id="KV417481">
    <property type="protein sequence ID" value="KZP33988.1"/>
    <property type="molecule type" value="Genomic_DNA"/>
</dbReference>
<name>A0A166WQ53_9AGAM</name>
<dbReference type="AlphaFoldDB" id="A0A166WQ53"/>
<evidence type="ECO:0000313" key="2">
    <source>
        <dbReference type="Proteomes" id="UP000076532"/>
    </source>
</evidence>
<accession>A0A166WQ53</accession>
<keyword evidence="2" id="KW-1185">Reference proteome</keyword>
<evidence type="ECO:0000313" key="1">
    <source>
        <dbReference type="EMBL" id="KZP33988.1"/>
    </source>
</evidence>
<sequence length="69" mass="7864">MTTADGKQQYQLCRWDPSHRPRPSITFEVNTVDHEYTVCHRHRPLASVLTPTALVTIVIACQPVLTYSI</sequence>
<reference evidence="1 2" key="1">
    <citation type="journal article" date="2016" name="Mol. Biol. Evol.">
        <title>Comparative Genomics of Early-Diverging Mushroom-Forming Fungi Provides Insights into the Origins of Lignocellulose Decay Capabilities.</title>
        <authorList>
            <person name="Nagy L.G."/>
            <person name="Riley R."/>
            <person name="Tritt A."/>
            <person name="Adam C."/>
            <person name="Daum C."/>
            <person name="Floudas D."/>
            <person name="Sun H."/>
            <person name="Yadav J.S."/>
            <person name="Pangilinan J."/>
            <person name="Larsson K.H."/>
            <person name="Matsuura K."/>
            <person name="Barry K."/>
            <person name="Labutti K."/>
            <person name="Kuo R."/>
            <person name="Ohm R.A."/>
            <person name="Bhattacharya S.S."/>
            <person name="Shirouzu T."/>
            <person name="Yoshinaga Y."/>
            <person name="Martin F.M."/>
            <person name="Grigoriev I.V."/>
            <person name="Hibbett D.S."/>
        </authorList>
    </citation>
    <scope>NUCLEOTIDE SEQUENCE [LARGE SCALE GENOMIC DNA]</scope>
    <source>
        <strain evidence="1 2">CBS 109695</strain>
    </source>
</reference>
<proteinExistence type="predicted"/>